<dbReference type="OrthoDB" id="46230at2"/>
<sequence length="141" mass="16596">MYTYSLIVIADSEEDAIKKASKYAGRYGDHNVSSCISYASESKLFEDTVQELISLYKGLYNASENMIKRFEGKVPEDDFIFNTLKENLERYERGSYAYPEEWKLVFHDGRDFEHIDDYSFFENIKNNTNHENLYLLIIDIP</sequence>
<organism evidence="1 2">
    <name type="scientific">Marinitoga piezophila (strain DSM 14283 / JCM 11233 / KA3)</name>
    <dbReference type="NCBI Taxonomy" id="443254"/>
    <lineage>
        <taxon>Bacteria</taxon>
        <taxon>Thermotogati</taxon>
        <taxon>Thermotogota</taxon>
        <taxon>Thermotogae</taxon>
        <taxon>Petrotogales</taxon>
        <taxon>Petrotogaceae</taxon>
        <taxon>Marinitoga</taxon>
    </lineage>
</organism>
<evidence type="ECO:0000313" key="1">
    <source>
        <dbReference type="EMBL" id="AEX86273.1"/>
    </source>
</evidence>
<name>H2J6C5_MARPK</name>
<gene>
    <name evidence="1" type="ordered locus">Marpi_1893</name>
</gene>
<evidence type="ECO:0000313" key="2">
    <source>
        <dbReference type="Proteomes" id="UP000007161"/>
    </source>
</evidence>
<dbReference type="STRING" id="443254.Marpi_1893"/>
<proteinExistence type="predicted"/>
<dbReference type="KEGG" id="mpz:Marpi_1893"/>
<dbReference type="EMBL" id="CP003257">
    <property type="protein sequence ID" value="AEX86273.1"/>
    <property type="molecule type" value="Genomic_DNA"/>
</dbReference>
<dbReference type="HOGENOM" id="CLU_1823048_0_0_0"/>
<protein>
    <submittedName>
        <fullName evidence="1">Uncharacterized protein</fullName>
    </submittedName>
</protein>
<dbReference type="AlphaFoldDB" id="H2J6C5"/>
<dbReference type="RefSeq" id="WP_014297344.1">
    <property type="nucleotide sequence ID" value="NC_016751.1"/>
</dbReference>
<reference evidence="2" key="2">
    <citation type="submission" date="2012-01" db="EMBL/GenBank/DDBJ databases">
        <title>Complete sequence of chromosome of Marinitoga piezophila KA3.</title>
        <authorList>
            <person name="Lucas S."/>
            <person name="Han J."/>
            <person name="Lapidus A."/>
            <person name="Cheng J.-F."/>
            <person name="Goodwin L."/>
            <person name="Pitluck S."/>
            <person name="Peters L."/>
            <person name="Mikhailova N."/>
            <person name="Teshima H."/>
            <person name="Detter J.C."/>
            <person name="Han C."/>
            <person name="Tapia R."/>
            <person name="Land M."/>
            <person name="Hauser L."/>
            <person name="Kyrpides N."/>
            <person name="Ivanova N."/>
            <person name="Pagani I."/>
            <person name="Jebbar M."/>
            <person name="Vannier P."/>
            <person name="Oger P."/>
            <person name="Cario A."/>
            <person name="Bartlett D."/>
            <person name="Noll K.M."/>
            <person name="Woyke T."/>
        </authorList>
    </citation>
    <scope>NUCLEOTIDE SEQUENCE [LARGE SCALE GENOMIC DNA]</scope>
    <source>
        <strain evidence="2">DSM 14283 / JCM 11233 / KA3</strain>
    </source>
</reference>
<keyword evidence="2" id="KW-1185">Reference proteome</keyword>
<dbReference type="Proteomes" id="UP000007161">
    <property type="component" value="Chromosome"/>
</dbReference>
<reference evidence="1 2" key="1">
    <citation type="journal article" date="2012" name="J. Bacteriol.">
        <title>Complete Genome Sequence of the Thermophilic, Piezophilic, Heterotrophic Bacterium Marinitoga piezophila KA3.</title>
        <authorList>
            <person name="Lucas S."/>
            <person name="Han J."/>
            <person name="Lapidus A."/>
            <person name="Cheng J.F."/>
            <person name="Goodwin L.A."/>
            <person name="Pitluck S."/>
            <person name="Peters L."/>
            <person name="Mikhailova N."/>
            <person name="Teshima H."/>
            <person name="Detter J.C."/>
            <person name="Han C."/>
            <person name="Tapia R."/>
            <person name="Land M."/>
            <person name="Hauser L."/>
            <person name="Kyrpides N.C."/>
            <person name="Ivanova N."/>
            <person name="Pagani I."/>
            <person name="Vannier P."/>
            <person name="Oger P."/>
            <person name="Bartlett D.H."/>
            <person name="Noll K.M."/>
            <person name="Woyke T."/>
            <person name="Jebbar M."/>
        </authorList>
    </citation>
    <scope>NUCLEOTIDE SEQUENCE [LARGE SCALE GENOMIC DNA]</scope>
    <source>
        <strain evidence="2">DSM 14283 / JCM 11233 / KA3</strain>
    </source>
</reference>
<accession>H2J6C5</accession>